<dbReference type="SUPFAM" id="SSF56672">
    <property type="entry name" value="DNA/RNA polymerases"/>
    <property type="match status" value="1"/>
</dbReference>
<evidence type="ECO:0000256" key="1">
    <source>
        <dbReference type="SAM" id="MobiDB-lite"/>
    </source>
</evidence>
<feature type="compositionally biased region" description="Basic and acidic residues" evidence="1">
    <location>
        <begin position="1541"/>
        <end position="1564"/>
    </location>
</feature>
<evidence type="ECO:0000259" key="2">
    <source>
        <dbReference type="Pfam" id="PF00078"/>
    </source>
</evidence>
<dbReference type="PANTHER" id="PTHR33064:SF37">
    <property type="entry name" value="RIBONUCLEASE H"/>
    <property type="match status" value="1"/>
</dbReference>
<dbReference type="Gene3D" id="3.10.10.10">
    <property type="entry name" value="HIV Type 1 Reverse Transcriptase, subunit A, domain 1"/>
    <property type="match status" value="1"/>
</dbReference>
<name>A0A7R9YDG8_9STRA</name>
<feature type="region of interest" description="Disordered" evidence="1">
    <location>
        <begin position="1483"/>
        <end position="1585"/>
    </location>
</feature>
<feature type="compositionally biased region" description="Basic residues" evidence="1">
    <location>
        <begin position="1509"/>
        <end position="1523"/>
    </location>
</feature>
<accession>A0A7R9YDG8</accession>
<dbReference type="EMBL" id="HBEA01012967">
    <property type="protein sequence ID" value="CAD8260358.1"/>
    <property type="molecule type" value="Transcribed_RNA"/>
</dbReference>
<feature type="compositionally biased region" description="Low complexity" evidence="1">
    <location>
        <begin position="1499"/>
        <end position="1508"/>
    </location>
</feature>
<dbReference type="InterPro" id="IPR043128">
    <property type="entry name" value="Rev_trsase/Diguanyl_cyclase"/>
</dbReference>
<feature type="region of interest" description="Disordered" evidence="1">
    <location>
        <begin position="663"/>
        <end position="700"/>
    </location>
</feature>
<dbReference type="InterPro" id="IPR043502">
    <property type="entry name" value="DNA/RNA_pol_sf"/>
</dbReference>
<feature type="compositionally biased region" description="Basic and acidic residues" evidence="1">
    <location>
        <begin position="663"/>
        <end position="679"/>
    </location>
</feature>
<protein>
    <recommendedName>
        <fullName evidence="2">Reverse transcriptase domain-containing protein</fullName>
    </recommendedName>
</protein>
<feature type="region of interest" description="Disordered" evidence="1">
    <location>
        <begin position="409"/>
        <end position="447"/>
    </location>
</feature>
<organism evidence="3">
    <name type="scientific">Pinguiococcus pyrenoidosus</name>
    <dbReference type="NCBI Taxonomy" id="172671"/>
    <lineage>
        <taxon>Eukaryota</taxon>
        <taxon>Sar</taxon>
        <taxon>Stramenopiles</taxon>
        <taxon>Ochrophyta</taxon>
        <taxon>Pinguiophyceae</taxon>
        <taxon>Pinguiochrysidales</taxon>
        <taxon>Pinguiochrysidaceae</taxon>
        <taxon>Pinguiococcus</taxon>
    </lineage>
</organism>
<evidence type="ECO:0000313" key="3">
    <source>
        <dbReference type="EMBL" id="CAD8260358.1"/>
    </source>
</evidence>
<dbReference type="InterPro" id="IPR000477">
    <property type="entry name" value="RT_dom"/>
</dbReference>
<feature type="compositionally biased region" description="Polar residues" evidence="1">
    <location>
        <begin position="1349"/>
        <end position="1369"/>
    </location>
</feature>
<dbReference type="Gene3D" id="3.30.70.270">
    <property type="match status" value="2"/>
</dbReference>
<dbReference type="InterPro" id="IPR051320">
    <property type="entry name" value="Viral_Replic_Matur_Polypro"/>
</dbReference>
<dbReference type="PANTHER" id="PTHR33064">
    <property type="entry name" value="POL PROTEIN"/>
    <property type="match status" value="1"/>
</dbReference>
<sequence length="1585" mass="177803">MKSDVLPTLVLDDDLSQTELRERSEALLAHLALDLPDKRKTLHPFVRLRPYLRGALLETYSELMRMPAERRKLGIFNSINDVLCEGRRGDELFLPEQAVDLEELTWEANNCQQRDAILGRGPDGTFATPSAEQFEALNDRRKEAITFLLRLRGTRLHLKAFTYLISRAKPLKPSHDAFQQLRKLAYIEGETLERFLRRALQVKRVAYGIELREDEENRQAVMDTMLLMSQSYPLFGALPRKGPDAISSLEEITTLKELLRRAKVYDGEKLLERELQDHYVERASKARKRKLTAQEATIMRANTNLPLEEALEMLPSTSSGPPYKSRRRFERAAFTVSSAGSRRRSKPLLPRRTDDALRALGLDDGQVLAYQARREQESEERQRLVERLRQTGTGYPVLNNEEIALQFAGRQPSASDLKNAKMANSRRTGAADPATPSRQSRGTNGDEDAFEVSVITLEESDAILSQDIIAAQLSLNLEEGMELEPSGQDTRRPMIKSRIGPILIDTGCSLGAIISSDKVNLVRQRNRRNERHFGYVVQVDKYKDPIPIAGYGMHRTKSTVKVLGTAVLEHIIYINSPGRFQPRTVSVKYHVVSAVGTRAHADGDGHLPTIWGLPLILANHIHIYRAPHDKTVRCRILGPYPARSQIKLKTFAEENRRLREIEREEQQAEQRQASRERASSSRHLQIARRKRPTVDSRDKGKATAASVAIAELVDLAPDPDQTSDDAILIYRNPEAKEDIPAHVLTVDIDGECKHLWTRPMQNSIEQEAITSVALKCDTLHDAIEMSKISAELQRRYKSQTPCLDRPTEWYKLSSARGEGAPSRLRSIALNMHLPYTLPNDDAEYQPDYTQRGTRREVAEVLRVVTERAEFPINDDHRNHLSETLTAYDAIFDTNILRVAGPAKARIPRPEGKPFNISFPTRDPEKLSALSAIVRQMVSDGILEASTSPYSSPSFLVPKPSAKDGSKRWRLVTDFRQLNKSTVPARGSPPPIASLLSCLRDKPVRTCLDLKTAFWQLAIHDEDAPVTATHIPGIGSYQYKRMGMGATNSSITQQNHMTRIMARINYKCALVFVDDLAIMSRDVATHVKDLRYVLALGYKITENEVRPDEKYIHGLTHLAVPTTLRQVRSALGMFSHLRKFIPSFAKLVRPLQKATRKNARIVDETRQSFLAMKESLLEVFRDGRGLFLVDPARILYISTDASGHAVGGLVYQLATDNEDHGPDNIRPIAFTSRSLDIVDRCARVVLNTDHRNLLFLKNRKAGMLLRWALRLMRFPNVELRYLGTQTIKIADALSRLTTDDELPAMRNARKEGHEELNELRMSMPPLKGAPIQWPTLPSACNPDKQPSPPTSGLSTKNIPTPSSAAKGSSNSILAPVLQQIRIEQSNPGNSETHGLMREPTAATASMHEGNDLIRHQPPSRQGRTNAAVQPGTMCYGLDAFDPLSPADNTTQTLAFPMYCESTGAEQLQDAPARPLEAANQALMVSTRSTRQSREQVEAESMSSSQNGHSSRSHQAQRRHAKRPKTISAGENDLSTPGPPSRHSKEALIGRNDHQSISRPSWERTIRPRRGTPIWGRPIRPDAATAG</sequence>
<feature type="region of interest" description="Disordered" evidence="1">
    <location>
        <begin position="1330"/>
        <end position="1369"/>
    </location>
</feature>
<reference evidence="3" key="1">
    <citation type="submission" date="2021-01" db="EMBL/GenBank/DDBJ databases">
        <authorList>
            <person name="Corre E."/>
            <person name="Pelletier E."/>
            <person name="Niang G."/>
            <person name="Scheremetjew M."/>
            <person name="Finn R."/>
            <person name="Kale V."/>
            <person name="Holt S."/>
            <person name="Cochrane G."/>
            <person name="Meng A."/>
            <person name="Brown T."/>
            <person name="Cohen L."/>
        </authorList>
    </citation>
    <scope>NUCLEOTIDE SEQUENCE</scope>
    <source>
        <strain evidence="3">CCMP2078</strain>
    </source>
</reference>
<proteinExistence type="predicted"/>
<feature type="domain" description="Reverse transcriptase" evidence="2">
    <location>
        <begin position="957"/>
        <end position="1093"/>
    </location>
</feature>
<gene>
    <name evidence="3" type="ORF">PPYR1160_LOCUS9860</name>
</gene>
<dbReference type="Pfam" id="PF00078">
    <property type="entry name" value="RVT_1"/>
    <property type="match status" value="1"/>
</dbReference>
<dbReference type="CDD" id="cd01647">
    <property type="entry name" value="RT_LTR"/>
    <property type="match status" value="1"/>
</dbReference>